<dbReference type="PANTHER" id="PTHR11136:SF0">
    <property type="entry name" value="DIHYDROFOLATE SYNTHETASE-RELATED"/>
    <property type="match status" value="1"/>
</dbReference>
<protein>
    <recommendedName>
        <fullName evidence="7">Mur ligase central domain-containing protein</fullName>
    </recommendedName>
</protein>
<evidence type="ECO:0000256" key="1">
    <source>
        <dbReference type="ARBA" id="ARBA00008276"/>
    </source>
</evidence>
<dbReference type="Pfam" id="PF08245">
    <property type="entry name" value="Mur_ligase_M"/>
    <property type="match status" value="1"/>
</dbReference>
<evidence type="ECO:0000256" key="2">
    <source>
        <dbReference type="ARBA" id="ARBA00022598"/>
    </source>
</evidence>
<feature type="domain" description="Mur ligase central" evidence="7">
    <location>
        <begin position="96"/>
        <end position="245"/>
    </location>
</feature>
<evidence type="ECO:0000256" key="6">
    <source>
        <dbReference type="ARBA" id="ARBA00022842"/>
    </source>
</evidence>
<dbReference type="GO" id="GO:0005524">
    <property type="term" value="F:ATP binding"/>
    <property type="evidence" value="ECO:0007669"/>
    <property type="project" value="UniProtKB-KW"/>
</dbReference>
<dbReference type="FunFam" id="3.40.1190.10:FF:000012">
    <property type="entry name" value="Dihydrofolate synthetase"/>
    <property type="match status" value="1"/>
</dbReference>
<dbReference type="PROSITE" id="PS01011">
    <property type="entry name" value="FOLYLPOLYGLU_SYNT_1"/>
    <property type="match status" value="1"/>
</dbReference>
<dbReference type="GO" id="GO:0008841">
    <property type="term" value="F:dihydrofolate synthase activity"/>
    <property type="evidence" value="ECO:0007669"/>
    <property type="project" value="TreeGrafter"/>
</dbReference>
<dbReference type="Proteomes" id="UP000652761">
    <property type="component" value="Unassembled WGS sequence"/>
</dbReference>
<dbReference type="InterPro" id="IPR036565">
    <property type="entry name" value="Mur-like_cat_sf"/>
</dbReference>
<dbReference type="Gene3D" id="3.40.1190.10">
    <property type="entry name" value="Mur-like, catalytic domain"/>
    <property type="match status" value="1"/>
</dbReference>
<dbReference type="NCBIfam" id="TIGR01499">
    <property type="entry name" value="folC"/>
    <property type="match status" value="1"/>
</dbReference>
<evidence type="ECO:0000313" key="8">
    <source>
        <dbReference type="EMBL" id="MQM19747.1"/>
    </source>
</evidence>
<dbReference type="PROSITE" id="PS01012">
    <property type="entry name" value="FOLYLPOLYGLU_SYNT_2"/>
    <property type="match status" value="1"/>
</dbReference>
<keyword evidence="3" id="KW-0479">Metal-binding</keyword>
<organism evidence="8 9">
    <name type="scientific">Colocasia esculenta</name>
    <name type="common">Wild taro</name>
    <name type="synonym">Arum esculentum</name>
    <dbReference type="NCBI Taxonomy" id="4460"/>
    <lineage>
        <taxon>Eukaryota</taxon>
        <taxon>Viridiplantae</taxon>
        <taxon>Streptophyta</taxon>
        <taxon>Embryophyta</taxon>
        <taxon>Tracheophyta</taxon>
        <taxon>Spermatophyta</taxon>
        <taxon>Magnoliopsida</taxon>
        <taxon>Liliopsida</taxon>
        <taxon>Araceae</taxon>
        <taxon>Aroideae</taxon>
        <taxon>Colocasieae</taxon>
        <taxon>Colocasia</taxon>
    </lineage>
</organism>
<sequence length="485" mass="52247">MQSIANRFLHRALPHLTALPAWRSVSRSSFISAAMRGEDPELGEFFDYMEKLKNYEKIGVPKDAGTDSDDGFDLGRMRRLLKRLGDPHCRFRAIHIAGTKGKGSTAAFLSSILREEGYRVGTYSSPHLLTIRERISVGSGKPVSAKVLNIFFHEVKECLDESIQLEKGQLTHFEVFTALAFALFSKENVDIAVIEAGLGGARDATNVLTSNNLAVSVITTIGEEHLAALGGSLESIAMAKAGIIKYGCPLVIGGPFDLHIEQILRNQASSMCSPVVSACDPGVQGIVKGFGPVDGRPCQFCDICIQIKKDLDLSIELSNVKLHMLGHHQLQNAITAVCASLCLQNQGWKISNESIYDGLKNTELPGRSQFLSFKEVGDLGLSRVSVLIDGGPPDAFFIFTIAHTEASAKALADTITMAAKGQRLAFVVAMASDKDHVKFARQLLSGLGPEVVVLTELPVGPIAPLSLVDASAAVDIVCPHEWITA</sequence>
<evidence type="ECO:0000256" key="3">
    <source>
        <dbReference type="ARBA" id="ARBA00022723"/>
    </source>
</evidence>
<evidence type="ECO:0000256" key="5">
    <source>
        <dbReference type="ARBA" id="ARBA00022840"/>
    </source>
</evidence>
<dbReference type="GO" id="GO:0046872">
    <property type="term" value="F:metal ion binding"/>
    <property type="evidence" value="ECO:0007669"/>
    <property type="project" value="UniProtKB-KW"/>
</dbReference>
<comment type="caution">
    <text evidence="8">The sequence shown here is derived from an EMBL/GenBank/DDBJ whole genome shotgun (WGS) entry which is preliminary data.</text>
</comment>
<dbReference type="OrthoDB" id="5212574at2759"/>
<name>A0A843XL54_COLES</name>
<dbReference type="InterPro" id="IPR036615">
    <property type="entry name" value="Mur_ligase_C_dom_sf"/>
</dbReference>
<dbReference type="InterPro" id="IPR018109">
    <property type="entry name" value="Folylpolyglutamate_synth_CS"/>
</dbReference>
<keyword evidence="4" id="KW-0547">Nucleotide-binding</keyword>
<dbReference type="EMBL" id="NMUH01009169">
    <property type="protein sequence ID" value="MQM19747.1"/>
    <property type="molecule type" value="Genomic_DNA"/>
</dbReference>
<dbReference type="GO" id="GO:0005737">
    <property type="term" value="C:cytoplasm"/>
    <property type="evidence" value="ECO:0007669"/>
    <property type="project" value="TreeGrafter"/>
</dbReference>
<dbReference type="GO" id="GO:0004326">
    <property type="term" value="F:tetrahydrofolylpolyglutamate synthase activity"/>
    <property type="evidence" value="ECO:0007669"/>
    <property type="project" value="InterPro"/>
</dbReference>
<gene>
    <name evidence="8" type="ORF">Taro_052759</name>
</gene>
<dbReference type="AlphaFoldDB" id="A0A843XL54"/>
<keyword evidence="5" id="KW-0067">ATP-binding</keyword>
<keyword evidence="2" id="KW-0436">Ligase</keyword>
<dbReference type="Gene3D" id="3.90.190.20">
    <property type="entry name" value="Mur ligase, C-terminal domain"/>
    <property type="match status" value="1"/>
</dbReference>
<accession>A0A843XL54</accession>
<dbReference type="InterPro" id="IPR001645">
    <property type="entry name" value="Folylpolyglutamate_synth"/>
</dbReference>
<evidence type="ECO:0000256" key="4">
    <source>
        <dbReference type="ARBA" id="ARBA00022741"/>
    </source>
</evidence>
<keyword evidence="6" id="KW-0460">Magnesium</keyword>
<keyword evidence="9" id="KW-1185">Reference proteome</keyword>
<evidence type="ECO:0000259" key="7">
    <source>
        <dbReference type="Pfam" id="PF08245"/>
    </source>
</evidence>
<dbReference type="InterPro" id="IPR013221">
    <property type="entry name" value="Mur_ligase_cen"/>
</dbReference>
<dbReference type="SUPFAM" id="SSF53244">
    <property type="entry name" value="MurD-like peptide ligases, peptide-binding domain"/>
    <property type="match status" value="1"/>
</dbReference>
<comment type="similarity">
    <text evidence="1">Belongs to the folylpolyglutamate synthase family.</text>
</comment>
<dbReference type="PANTHER" id="PTHR11136">
    <property type="entry name" value="FOLYLPOLYGLUTAMATE SYNTHASE-RELATED"/>
    <property type="match status" value="1"/>
</dbReference>
<reference evidence="8" key="1">
    <citation type="submission" date="2017-07" db="EMBL/GenBank/DDBJ databases">
        <title>Taro Niue Genome Assembly and Annotation.</title>
        <authorList>
            <person name="Atibalentja N."/>
            <person name="Keating K."/>
            <person name="Fields C.J."/>
        </authorList>
    </citation>
    <scope>NUCLEOTIDE SEQUENCE</scope>
    <source>
        <strain evidence="8">Niue_2</strain>
        <tissue evidence="8">Leaf</tissue>
    </source>
</reference>
<proteinExistence type="inferred from homology"/>
<evidence type="ECO:0000313" key="9">
    <source>
        <dbReference type="Proteomes" id="UP000652761"/>
    </source>
</evidence>
<dbReference type="SUPFAM" id="SSF53623">
    <property type="entry name" value="MurD-like peptide ligases, catalytic domain"/>
    <property type="match status" value="1"/>
</dbReference>